<dbReference type="InterPro" id="IPR002048">
    <property type="entry name" value="EF_hand_dom"/>
</dbReference>
<keyword evidence="1" id="KW-0677">Repeat</keyword>
<dbReference type="FunFam" id="1.10.238.10:FF:000001">
    <property type="entry name" value="Calmodulin 1"/>
    <property type="match status" value="1"/>
</dbReference>
<evidence type="ECO:0000259" key="4">
    <source>
        <dbReference type="PROSITE" id="PS50222"/>
    </source>
</evidence>
<dbReference type="PANTHER" id="PTHR23048:SF0">
    <property type="entry name" value="CALMODULIN LIKE 3"/>
    <property type="match status" value="1"/>
</dbReference>
<dbReference type="Pfam" id="PF13499">
    <property type="entry name" value="EF-hand_7"/>
    <property type="match status" value="2"/>
</dbReference>
<gene>
    <name evidence="5" type="ORF">ACJMK2_033239</name>
</gene>
<evidence type="ECO:0000313" key="5">
    <source>
        <dbReference type="EMBL" id="KAL3881039.1"/>
    </source>
</evidence>
<keyword evidence="3" id="KW-0514">Muscle protein</keyword>
<dbReference type="InterPro" id="IPR050230">
    <property type="entry name" value="CALM/Myosin/TropC-like"/>
</dbReference>
<proteinExistence type="predicted"/>
<sequence>MSKLTNKQIEERIRDSFEHYDTDGSGTLNARELANALRLTGLNPTDKEVVQILNSVDKDRDGVLSYSEYREIVGPQLLQLDEKNQVLEDAFKVYDKNGDGRLSEYEFRSMLRDKGDEPLTDEEIDHLIIQLDRDGDGTISLKEFKALLASQ</sequence>
<feature type="domain" description="EF-hand" evidence="4">
    <location>
        <begin position="82"/>
        <end position="117"/>
    </location>
</feature>
<dbReference type="AlphaFoldDB" id="A0ABD3X466"/>
<evidence type="ECO:0000256" key="1">
    <source>
        <dbReference type="ARBA" id="ARBA00022737"/>
    </source>
</evidence>
<dbReference type="InterPro" id="IPR018247">
    <property type="entry name" value="EF_Hand_1_Ca_BS"/>
</dbReference>
<dbReference type="InterPro" id="IPR011992">
    <property type="entry name" value="EF-hand-dom_pair"/>
</dbReference>
<feature type="domain" description="EF-hand" evidence="4">
    <location>
        <begin position="44"/>
        <end position="79"/>
    </location>
</feature>
<comment type="caution">
    <text evidence="5">The sequence shown here is derived from an EMBL/GenBank/DDBJ whole genome shotgun (WGS) entry which is preliminary data.</text>
</comment>
<dbReference type="Proteomes" id="UP001634394">
    <property type="component" value="Unassembled WGS sequence"/>
</dbReference>
<keyword evidence="6" id="KW-1185">Reference proteome</keyword>
<dbReference type="EMBL" id="JBJQND010000004">
    <property type="protein sequence ID" value="KAL3881039.1"/>
    <property type="molecule type" value="Genomic_DNA"/>
</dbReference>
<accession>A0ABD3X466</accession>
<dbReference type="CDD" id="cd00051">
    <property type="entry name" value="EFh"/>
    <property type="match status" value="1"/>
</dbReference>
<evidence type="ECO:0000313" key="6">
    <source>
        <dbReference type="Proteomes" id="UP001634394"/>
    </source>
</evidence>
<dbReference type="SMART" id="SM00054">
    <property type="entry name" value="EFh"/>
    <property type="match status" value="4"/>
</dbReference>
<feature type="domain" description="EF-hand" evidence="4">
    <location>
        <begin position="8"/>
        <end position="43"/>
    </location>
</feature>
<organism evidence="5 6">
    <name type="scientific">Sinanodonta woodiana</name>
    <name type="common">Chinese pond mussel</name>
    <name type="synonym">Anodonta woodiana</name>
    <dbReference type="NCBI Taxonomy" id="1069815"/>
    <lineage>
        <taxon>Eukaryota</taxon>
        <taxon>Metazoa</taxon>
        <taxon>Spiralia</taxon>
        <taxon>Lophotrochozoa</taxon>
        <taxon>Mollusca</taxon>
        <taxon>Bivalvia</taxon>
        <taxon>Autobranchia</taxon>
        <taxon>Heteroconchia</taxon>
        <taxon>Palaeoheterodonta</taxon>
        <taxon>Unionida</taxon>
        <taxon>Unionoidea</taxon>
        <taxon>Unionidae</taxon>
        <taxon>Unioninae</taxon>
        <taxon>Sinanodonta</taxon>
    </lineage>
</organism>
<dbReference type="SUPFAM" id="SSF47473">
    <property type="entry name" value="EF-hand"/>
    <property type="match status" value="1"/>
</dbReference>
<evidence type="ECO:0000256" key="2">
    <source>
        <dbReference type="ARBA" id="ARBA00022837"/>
    </source>
</evidence>
<reference evidence="5 6" key="1">
    <citation type="submission" date="2024-11" db="EMBL/GenBank/DDBJ databases">
        <title>Chromosome-level genome assembly of the freshwater bivalve Anodonta woodiana.</title>
        <authorList>
            <person name="Chen X."/>
        </authorList>
    </citation>
    <scope>NUCLEOTIDE SEQUENCE [LARGE SCALE GENOMIC DNA]</scope>
    <source>
        <strain evidence="5">MN2024</strain>
        <tissue evidence="5">Gills</tissue>
    </source>
</reference>
<evidence type="ECO:0000256" key="3">
    <source>
        <dbReference type="ARBA" id="ARBA00023179"/>
    </source>
</evidence>
<dbReference type="PANTHER" id="PTHR23048">
    <property type="entry name" value="MYOSIN LIGHT CHAIN 1, 3"/>
    <property type="match status" value="1"/>
</dbReference>
<dbReference type="PROSITE" id="PS50222">
    <property type="entry name" value="EF_HAND_2"/>
    <property type="match status" value="4"/>
</dbReference>
<dbReference type="Gene3D" id="1.10.238.10">
    <property type="entry name" value="EF-hand"/>
    <property type="match status" value="2"/>
</dbReference>
<name>A0ABD3X466_SINWO</name>
<dbReference type="PROSITE" id="PS00018">
    <property type="entry name" value="EF_HAND_1"/>
    <property type="match status" value="4"/>
</dbReference>
<feature type="domain" description="EF-hand" evidence="4">
    <location>
        <begin position="119"/>
        <end position="151"/>
    </location>
</feature>
<keyword evidence="2" id="KW-0106">Calcium</keyword>
<protein>
    <recommendedName>
        <fullName evidence="4">EF-hand domain-containing protein</fullName>
    </recommendedName>
</protein>